<dbReference type="InterPro" id="IPR002110">
    <property type="entry name" value="Ankyrin_rpt"/>
</dbReference>
<feature type="compositionally biased region" description="Polar residues" evidence="1">
    <location>
        <begin position="413"/>
        <end position="431"/>
    </location>
</feature>
<evidence type="ECO:0000256" key="1">
    <source>
        <dbReference type="SAM" id="MobiDB-lite"/>
    </source>
</evidence>
<dbReference type="EMBL" id="VJMJ01000143">
    <property type="protein sequence ID" value="KAF0731437.1"/>
    <property type="molecule type" value="Genomic_DNA"/>
</dbReference>
<feature type="region of interest" description="Disordered" evidence="1">
    <location>
        <begin position="410"/>
        <end position="437"/>
    </location>
</feature>
<dbReference type="PANTHER" id="PTHR46586:SF3">
    <property type="entry name" value="ANKYRIN REPEAT-CONTAINING PROTEIN"/>
    <property type="match status" value="1"/>
</dbReference>
<organism evidence="2 3">
    <name type="scientific">Aphanomyces euteiches</name>
    <dbReference type="NCBI Taxonomy" id="100861"/>
    <lineage>
        <taxon>Eukaryota</taxon>
        <taxon>Sar</taxon>
        <taxon>Stramenopiles</taxon>
        <taxon>Oomycota</taxon>
        <taxon>Saprolegniomycetes</taxon>
        <taxon>Saprolegniales</taxon>
        <taxon>Verrucalvaceae</taxon>
        <taxon>Aphanomyces</taxon>
    </lineage>
</organism>
<dbReference type="Gene3D" id="1.25.40.20">
    <property type="entry name" value="Ankyrin repeat-containing domain"/>
    <property type="match status" value="1"/>
</dbReference>
<dbReference type="SUPFAM" id="SSF48403">
    <property type="entry name" value="Ankyrin repeat"/>
    <property type="match status" value="1"/>
</dbReference>
<dbReference type="InterPro" id="IPR052050">
    <property type="entry name" value="SecEffector_AnkRepeat"/>
</dbReference>
<proteinExistence type="predicted"/>
<protein>
    <submittedName>
        <fullName evidence="2">Uncharacterized protein</fullName>
    </submittedName>
</protein>
<evidence type="ECO:0000313" key="3">
    <source>
        <dbReference type="Proteomes" id="UP000481153"/>
    </source>
</evidence>
<reference evidence="2 3" key="1">
    <citation type="submission" date="2019-07" db="EMBL/GenBank/DDBJ databases">
        <title>Genomics analysis of Aphanomyces spp. identifies a new class of oomycete effector associated with host adaptation.</title>
        <authorList>
            <person name="Gaulin E."/>
        </authorList>
    </citation>
    <scope>NUCLEOTIDE SEQUENCE [LARGE SCALE GENOMIC DNA]</scope>
    <source>
        <strain evidence="2 3">ATCC 201684</strain>
    </source>
</reference>
<evidence type="ECO:0000313" key="2">
    <source>
        <dbReference type="EMBL" id="KAF0731437.1"/>
    </source>
</evidence>
<accession>A0A6G0WV98</accession>
<comment type="caution">
    <text evidence="2">The sequence shown here is derived from an EMBL/GenBank/DDBJ whole genome shotgun (WGS) entry which is preliminary data.</text>
</comment>
<dbReference type="Pfam" id="PF12796">
    <property type="entry name" value="Ank_2"/>
    <property type="match status" value="1"/>
</dbReference>
<dbReference type="AlphaFoldDB" id="A0A6G0WV98"/>
<gene>
    <name evidence="2" type="ORF">Ae201684_011338</name>
</gene>
<sequence>MGGGFQRPVGIAAALFPSFPSLLQAPNDDDCSLYSIGCQLWQQLVVGLAKETRRQTLVHSKIGVHLHTDGMIFTSPDVLQQIVAFQPGYAQDLWPFVAFLRAHYINRGVRPRHSSVCPNSLLLRDYAFLKLQLDAFQAVFDPWFAQNDPADLERLFRVDARLFIVTLHHAIATEKMEIIVYLHETNQIHNNTLHPTAIAAWMGSLHVLKYLHDHSLGDFKPGTMDLAAHQGHMHILRFLHENRSEGCSGNAMVSAAWQGHLDVVQFLHTERHEGCTTAGMDEAASHGHLEIVEFLHKYRREGCTNRAMDSASAKGHLDVVKFLHFNRREGCTTKAMDGAACAGHLDVVQFLHFNRTEGCTNRAVEAAAECNRDEVVDFLLQHRTEGYDPTNMYAFFRILDAKRRVEEARKMKTTPQKIVSTDDCTQPTTTSGANNGGGGWVGSILATVRRSF</sequence>
<keyword evidence="3" id="KW-1185">Reference proteome</keyword>
<dbReference type="Proteomes" id="UP000481153">
    <property type="component" value="Unassembled WGS sequence"/>
</dbReference>
<dbReference type="PANTHER" id="PTHR46586">
    <property type="entry name" value="ANKYRIN REPEAT-CONTAINING PROTEIN"/>
    <property type="match status" value="1"/>
</dbReference>
<name>A0A6G0WV98_9STRA</name>
<dbReference type="InterPro" id="IPR036770">
    <property type="entry name" value="Ankyrin_rpt-contain_sf"/>
</dbReference>
<dbReference type="VEuPathDB" id="FungiDB:AeMF1_003009"/>